<feature type="region of interest" description="Disordered" evidence="1">
    <location>
        <begin position="1"/>
        <end position="20"/>
    </location>
</feature>
<gene>
    <name evidence="3" type="ORF">LY89DRAFT_355328</name>
</gene>
<keyword evidence="2" id="KW-1133">Transmembrane helix</keyword>
<dbReference type="InParanoid" id="A0A132B514"/>
<dbReference type="Proteomes" id="UP000070700">
    <property type="component" value="Unassembled WGS sequence"/>
</dbReference>
<sequence>MADHPSENLIPEPSNTFPNLKASPREVRQWIQGWFKQQGHSLTVYDARIKNVHWNGSELHRISYHSMVHDLIGFGYNGYAGDLAHEIFKARTAEEEGTEFVTRMIITVAITILVVVFGFGWLMRGEVTCQ</sequence>
<evidence type="ECO:0000256" key="1">
    <source>
        <dbReference type="SAM" id="MobiDB-lite"/>
    </source>
</evidence>
<dbReference type="GeneID" id="28816684"/>
<dbReference type="EMBL" id="KQ947439">
    <property type="protein sequence ID" value="KUJ07495.1"/>
    <property type="molecule type" value="Genomic_DNA"/>
</dbReference>
<evidence type="ECO:0000313" key="3">
    <source>
        <dbReference type="EMBL" id="KUJ07495.1"/>
    </source>
</evidence>
<feature type="transmembrane region" description="Helical" evidence="2">
    <location>
        <begin position="100"/>
        <end position="123"/>
    </location>
</feature>
<keyword evidence="2" id="KW-0472">Membrane</keyword>
<dbReference type="AlphaFoldDB" id="A0A132B514"/>
<keyword evidence="2" id="KW-0812">Transmembrane</keyword>
<protein>
    <submittedName>
        <fullName evidence="3">Uncharacterized protein</fullName>
    </submittedName>
</protein>
<name>A0A132B514_MOLSC</name>
<evidence type="ECO:0000256" key="2">
    <source>
        <dbReference type="SAM" id="Phobius"/>
    </source>
</evidence>
<proteinExistence type="predicted"/>
<reference evidence="3 4" key="1">
    <citation type="submission" date="2015-10" db="EMBL/GenBank/DDBJ databases">
        <title>Full genome of DAOMC 229536 Phialocephala scopiformis, a fungal endophyte of spruce producing the potent anti-insectan compound rugulosin.</title>
        <authorList>
            <consortium name="DOE Joint Genome Institute"/>
            <person name="Walker A.K."/>
            <person name="Frasz S.L."/>
            <person name="Seifert K.A."/>
            <person name="Miller J.D."/>
            <person name="Mondo S.J."/>
            <person name="Labutti K."/>
            <person name="Lipzen A."/>
            <person name="Dockter R."/>
            <person name="Kennedy M."/>
            <person name="Grigoriev I.V."/>
            <person name="Spatafora J.W."/>
        </authorList>
    </citation>
    <scope>NUCLEOTIDE SEQUENCE [LARGE SCALE GENOMIC DNA]</scope>
    <source>
        <strain evidence="3 4">CBS 120377</strain>
    </source>
</reference>
<keyword evidence="4" id="KW-1185">Reference proteome</keyword>
<organism evidence="3 4">
    <name type="scientific">Mollisia scopiformis</name>
    <name type="common">Conifer needle endophyte fungus</name>
    <name type="synonym">Phialocephala scopiformis</name>
    <dbReference type="NCBI Taxonomy" id="149040"/>
    <lineage>
        <taxon>Eukaryota</taxon>
        <taxon>Fungi</taxon>
        <taxon>Dikarya</taxon>
        <taxon>Ascomycota</taxon>
        <taxon>Pezizomycotina</taxon>
        <taxon>Leotiomycetes</taxon>
        <taxon>Helotiales</taxon>
        <taxon>Mollisiaceae</taxon>
        <taxon>Mollisia</taxon>
    </lineage>
</organism>
<dbReference type="KEGG" id="psco:LY89DRAFT_355328"/>
<dbReference type="RefSeq" id="XP_018061850.1">
    <property type="nucleotide sequence ID" value="XM_018206958.1"/>
</dbReference>
<evidence type="ECO:0000313" key="4">
    <source>
        <dbReference type="Proteomes" id="UP000070700"/>
    </source>
</evidence>
<accession>A0A132B514</accession>